<dbReference type="Gene3D" id="2.30.130.110">
    <property type="match status" value="1"/>
</dbReference>
<keyword evidence="2" id="KW-0282">Flagellum</keyword>
<keyword evidence="1" id="KW-0456">Lyase</keyword>
<keyword evidence="4" id="KW-1185">Reference proteome</keyword>
<dbReference type="GO" id="GO:0019698">
    <property type="term" value="P:D-galacturonate catabolic process"/>
    <property type="evidence" value="ECO:0007669"/>
    <property type="project" value="TreeGrafter"/>
</dbReference>
<dbReference type="EMBL" id="SIRL01000005">
    <property type="protein sequence ID" value="TBN50371.1"/>
    <property type="molecule type" value="Genomic_DNA"/>
</dbReference>
<dbReference type="CDD" id="cd11613">
    <property type="entry name" value="SAF_AH_GD"/>
    <property type="match status" value="1"/>
</dbReference>
<accession>A0A238WR63</accession>
<dbReference type="Proteomes" id="UP000292859">
    <property type="component" value="Unassembled WGS sequence"/>
</dbReference>
<dbReference type="PANTHER" id="PTHR30536:SF5">
    <property type="entry name" value="ALTRONATE DEHYDRATASE"/>
    <property type="match status" value="1"/>
</dbReference>
<reference evidence="2 4" key="3">
    <citation type="submission" date="2019-02" db="EMBL/GenBank/DDBJ databases">
        <authorList>
            <person name="Zhang G."/>
        </authorList>
    </citation>
    <scope>NUCLEOTIDE SEQUENCE [LARGE SCALE GENOMIC DNA]</scope>
    <source>
        <strain evidence="2 4">CMB17</strain>
    </source>
</reference>
<dbReference type="InterPro" id="IPR052172">
    <property type="entry name" value="UxaA_altronate/galactarate_dh"/>
</dbReference>
<dbReference type="EMBL" id="FZNM01000005">
    <property type="protein sequence ID" value="SNR48891.1"/>
    <property type="molecule type" value="Genomic_DNA"/>
</dbReference>
<reference evidence="3" key="1">
    <citation type="submission" date="2017-06" db="EMBL/GenBank/DDBJ databases">
        <authorList>
            <person name="Varghese N."/>
            <person name="Submissions S."/>
        </authorList>
    </citation>
    <scope>NUCLEOTIDE SEQUENCE [LARGE SCALE GENOMIC DNA]</scope>
    <source>
        <strain evidence="3">DSM 26170</strain>
    </source>
</reference>
<sequence>MAVVPTREDKVSIPQLLVHDRDDNVGVVVVENLTAGTEMLCVVTADNSDFRLTAKADIPIGHKVALKPLKAGDTVIKYGEDIGKMVGDAAVGGHVHTQNCKTKRW</sequence>
<dbReference type="Proteomes" id="UP000198409">
    <property type="component" value="Unassembled WGS sequence"/>
</dbReference>
<evidence type="ECO:0000313" key="4">
    <source>
        <dbReference type="Proteomes" id="UP000292859"/>
    </source>
</evidence>
<dbReference type="OrthoDB" id="9804574at2"/>
<proteinExistence type="predicted"/>
<evidence type="ECO:0000313" key="3">
    <source>
        <dbReference type="Proteomes" id="UP000198409"/>
    </source>
</evidence>
<dbReference type="AlphaFoldDB" id="A0A238WR63"/>
<name>A0A238WR63_9RHOB</name>
<dbReference type="InterPro" id="IPR044144">
    <property type="entry name" value="SAF_UxaA/GarD"/>
</dbReference>
<keyword evidence="2" id="KW-0966">Cell projection</keyword>
<reference evidence="1" key="2">
    <citation type="submission" date="2017-06" db="EMBL/GenBank/DDBJ databases">
        <authorList>
            <person name="Kim H.J."/>
            <person name="Triplett B.A."/>
        </authorList>
    </citation>
    <scope>NUCLEOTIDE SEQUENCE [LARGE SCALE GENOMIC DNA]</scope>
    <source>
        <strain evidence="1">DSM 26170</strain>
    </source>
</reference>
<evidence type="ECO:0000313" key="1">
    <source>
        <dbReference type="EMBL" id="SNR48891.1"/>
    </source>
</evidence>
<dbReference type="GO" id="GO:0016829">
    <property type="term" value="F:lyase activity"/>
    <property type="evidence" value="ECO:0007669"/>
    <property type="project" value="UniProtKB-KW"/>
</dbReference>
<dbReference type="PANTHER" id="PTHR30536">
    <property type="entry name" value="ALTRONATE/GALACTARATE DEHYDRATASE"/>
    <property type="match status" value="1"/>
</dbReference>
<organism evidence="1 3">
    <name type="scientific">Paracoccus sediminis</name>
    <dbReference type="NCBI Taxonomy" id="1214787"/>
    <lineage>
        <taxon>Bacteria</taxon>
        <taxon>Pseudomonadati</taxon>
        <taxon>Pseudomonadota</taxon>
        <taxon>Alphaproteobacteria</taxon>
        <taxon>Rhodobacterales</taxon>
        <taxon>Paracoccaceae</taxon>
        <taxon>Paracoccus</taxon>
    </lineage>
</organism>
<keyword evidence="2" id="KW-0969">Cilium</keyword>
<evidence type="ECO:0000313" key="2">
    <source>
        <dbReference type="EMBL" id="TBN50371.1"/>
    </source>
</evidence>
<protein>
    <submittedName>
        <fullName evidence="1">(2R)-sulfolactate sulfo-lyase subunit alpha</fullName>
    </submittedName>
    <submittedName>
        <fullName evidence="2">Flagellar biosynthesis protein FlgA</fullName>
    </submittedName>
</protein>
<gene>
    <name evidence="2" type="ORF">EYF88_08950</name>
    <name evidence="1" type="ORF">SAMN06265378_105198</name>
</gene>